<keyword evidence="9" id="KW-1185">Reference proteome</keyword>
<evidence type="ECO:0000256" key="3">
    <source>
        <dbReference type="ARBA" id="ARBA00023125"/>
    </source>
</evidence>
<gene>
    <name evidence="8" type="ORF">G4B88_015309</name>
</gene>
<dbReference type="InterPro" id="IPR015300">
    <property type="entry name" value="DNA-bd_pseudobarrel_sf"/>
</dbReference>
<dbReference type="PANTHER" id="PTHR31391:SF165">
    <property type="entry name" value="B3 DOMAIN-CONTAINING PROTEIN LOC_OS12G40080-LIKE"/>
    <property type="match status" value="1"/>
</dbReference>
<dbReference type="CDD" id="cd10017">
    <property type="entry name" value="B3_DNA"/>
    <property type="match status" value="3"/>
</dbReference>
<dbReference type="SUPFAM" id="SSF101936">
    <property type="entry name" value="DNA-binding pseudobarrel domain"/>
    <property type="match status" value="3"/>
</dbReference>
<reference evidence="8 9" key="1">
    <citation type="journal article" date="2020" name="bioRxiv">
        <title>Sequence and annotation of 42 cannabis genomes reveals extensive copy number variation in cannabinoid synthesis and pathogen resistance genes.</title>
        <authorList>
            <person name="Mckernan K.J."/>
            <person name="Helbert Y."/>
            <person name="Kane L.T."/>
            <person name="Ebling H."/>
            <person name="Zhang L."/>
            <person name="Liu B."/>
            <person name="Eaton Z."/>
            <person name="Mclaughlin S."/>
            <person name="Kingan S."/>
            <person name="Baybayan P."/>
            <person name="Concepcion G."/>
            <person name="Jordan M."/>
            <person name="Riva A."/>
            <person name="Barbazuk W."/>
            <person name="Harkins T."/>
        </authorList>
    </citation>
    <scope>NUCLEOTIDE SEQUENCE [LARGE SCALE GENOMIC DNA]</scope>
    <source>
        <strain evidence="9">cv. Jamaican Lion 4</strain>
        <tissue evidence="8">Leaf</tissue>
    </source>
</reference>
<dbReference type="InterPro" id="IPR003340">
    <property type="entry name" value="B3_DNA-bd"/>
</dbReference>
<evidence type="ECO:0000256" key="4">
    <source>
        <dbReference type="ARBA" id="ARBA00023163"/>
    </source>
</evidence>
<sequence length="470" mass="53927">MACVQPHFFKIILQETLLNNKIQIPNTFWVKYCGCVSSQVILKLPCGSRWEVGLTKSSDEKVWIAKGWNKFVQDCCLSHGNLLVFGYEGNSQFNVMIFEKNTLEREYHFMPKTRDKSPPLPCSSQSHKKRKTSPYVKTEDDICGESSMPRWMEPSNISRKQMLRGTEKVEALMRANGFKSDDPFFSVLMQASFVGSSSYNMIIPFGFAKYHLLSHSKHHEDVILKVAEDERFWPVRCNYRQYNGHSQIRFESGWRAFAMDNDLKVGDVCIFVMRKNIVITSFEVTIYKNGVTNSPNVPATSVPNTTPCVKIESSFTSNYDKPSKISQEDLIPKKEIVEPSGTKDMHSPSGLSRSYKAASQYFSNNPYIQVALGWTAMHRKRLYIPLAFASLCFEKKAQTVILWVGEQNWRVNLTVTRSRSGSEYHFSGGWSAFARENCLQQNDVCIFELIQRIQPQIKVTIFRQIALPQQ</sequence>
<keyword evidence="5" id="KW-0539">Nucleus</keyword>
<organism evidence="8 9">
    <name type="scientific">Cannabis sativa</name>
    <name type="common">Hemp</name>
    <name type="synonym">Marijuana</name>
    <dbReference type="NCBI Taxonomy" id="3483"/>
    <lineage>
        <taxon>Eukaryota</taxon>
        <taxon>Viridiplantae</taxon>
        <taxon>Streptophyta</taxon>
        <taxon>Embryophyta</taxon>
        <taxon>Tracheophyta</taxon>
        <taxon>Spermatophyta</taxon>
        <taxon>Magnoliopsida</taxon>
        <taxon>eudicotyledons</taxon>
        <taxon>Gunneridae</taxon>
        <taxon>Pentapetalae</taxon>
        <taxon>rosids</taxon>
        <taxon>fabids</taxon>
        <taxon>Rosales</taxon>
        <taxon>Cannabaceae</taxon>
        <taxon>Cannabis</taxon>
    </lineage>
</organism>
<evidence type="ECO:0000259" key="7">
    <source>
        <dbReference type="PROSITE" id="PS50863"/>
    </source>
</evidence>
<feature type="domain" description="TF-B3" evidence="7">
    <location>
        <begin position="367"/>
        <end position="465"/>
    </location>
</feature>
<dbReference type="EMBL" id="JAATIQ010000429">
    <property type="protein sequence ID" value="KAF4356475.1"/>
    <property type="molecule type" value="Genomic_DNA"/>
</dbReference>
<dbReference type="GO" id="GO:0005634">
    <property type="term" value="C:nucleus"/>
    <property type="evidence" value="ECO:0007669"/>
    <property type="project" value="UniProtKB-SubCell"/>
</dbReference>
<proteinExistence type="predicted"/>
<dbReference type="AlphaFoldDB" id="A0A7J6EDE8"/>
<dbReference type="Pfam" id="PF02362">
    <property type="entry name" value="B3"/>
    <property type="match status" value="3"/>
</dbReference>
<feature type="domain" description="TF-B3" evidence="7">
    <location>
        <begin position="186"/>
        <end position="290"/>
    </location>
</feature>
<comment type="caution">
    <text evidence="8">The sequence shown here is derived from an EMBL/GenBank/DDBJ whole genome shotgun (WGS) entry which is preliminary data.</text>
</comment>
<keyword evidence="2" id="KW-0805">Transcription regulation</keyword>
<dbReference type="InterPro" id="IPR044837">
    <property type="entry name" value="REM16-like"/>
</dbReference>
<dbReference type="SMART" id="SM01019">
    <property type="entry name" value="B3"/>
    <property type="match status" value="3"/>
</dbReference>
<name>A0A7J6EDE8_CANSA</name>
<evidence type="ECO:0000256" key="2">
    <source>
        <dbReference type="ARBA" id="ARBA00023015"/>
    </source>
</evidence>
<comment type="subcellular location">
    <subcellularLocation>
        <location evidence="1">Nucleus</location>
    </subcellularLocation>
</comment>
<dbReference type="PROSITE" id="PS50863">
    <property type="entry name" value="B3"/>
    <property type="match status" value="3"/>
</dbReference>
<evidence type="ECO:0000313" key="8">
    <source>
        <dbReference type="EMBL" id="KAF4356475.1"/>
    </source>
</evidence>
<dbReference type="Gene3D" id="2.40.330.10">
    <property type="entry name" value="DNA-binding pseudobarrel domain"/>
    <property type="match status" value="3"/>
</dbReference>
<keyword evidence="3" id="KW-0238">DNA-binding</keyword>
<dbReference type="PANTHER" id="PTHR31391">
    <property type="entry name" value="B3 DOMAIN-CONTAINING PROTEIN OS11G0197600-RELATED"/>
    <property type="match status" value="1"/>
</dbReference>
<evidence type="ECO:0000256" key="5">
    <source>
        <dbReference type="ARBA" id="ARBA00023242"/>
    </source>
</evidence>
<evidence type="ECO:0000256" key="6">
    <source>
        <dbReference type="SAM" id="MobiDB-lite"/>
    </source>
</evidence>
<keyword evidence="4" id="KW-0804">Transcription</keyword>
<accession>A0A7J6EDE8</accession>
<feature type="region of interest" description="Disordered" evidence="6">
    <location>
        <begin position="111"/>
        <end position="132"/>
    </location>
</feature>
<evidence type="ECO:0000313" key="9">
    <source>
        <dbReference type="Proteomes" id="UP000583929"/>
    </source>
</evidence>
<evidence type="ECO:0000256" key="1">
    <source>
        <dbReference type="ARBA" id="ARBA00004123"/>
    </source>
</evidence>
<dbReference type="Proteomes" id="UP000583929">
    <property type="component" value="Unassembled WGS sequence"/>
</dbReference>
<protein>
    <recommendedName>
        <fullName evidence="7">TF-B3 domain-containing protein</fullName>
    </recommendedName>
</protein>
<feature type="domain" description="TF-B3" evidence="7">
    <location>
        <begin position="7"/>
        <end position="101"/>
    </location>
</feature>
<dbReference type="GO" id="GO:0003677">
    <property type="term" value="F:DNA binding"/>
    <property type="evidence" value="ECO:0007669"/>
    <property type="project" value="UniProtKB-KW"/>
</dbReference>